<organism evidence="2">
    <name type="scientific">Singulisphaera sp. Ch08</name>
    <dbReference type="NCBI Taxonomy" id="3120278"/>
    <lineage>
        <taxon>Bacteria</taxon>
        <taxon>Pseudomonadati</taxon>
        <taxon>Planctomycetota</taxon>
        <taxon>Planctomycetia</taxon>
        <taxon>Isosphaerales</taxon>
        <taxon>Isosphaeraceae</taxon>
        <taxon>Singulisphaera</taxon>
    </lineage>
</organism>
<gene>
    <name evidence="2" type="ORF">V5E97_18650</name>
</gene>
<reference evidence="2" key="1">
    <citation type="submission" date="2024-05" db="EMBL/GenBank/DDBJ databases">
        <title>Planctomycetes of the genus Singulisphaera possess chitinolytic capabilities.</title>
        <authorList>
            <person name="Ivanova A."/>
        </authorList>
    </citation>
    <scope>NUCLEOTIDE SEQUENCE</scope>
    <source>
        <strain evidence="2">Ch08T</strain>
    </source>
</reference>
<protein>
    <submittedName>
        <fullName evidence="2">Uncharacterized protein</fullName>
    </submittedName>
</protein>
<dbReference type="RefSeq" id="WP_406700811.1">
    <property type="nucleotide sequence ID" value="NZ_CP155447.1"/>
</dbReference>
<accession>A0AAU7CSH5</accession>
<name>A0AAU7CSH5_9BACT</name>
<sequence length="57" mass="6323">MPRTSPILGRPPQGKPEQNQPDKRQDPRDPDDPSVLLIVLDINVHAASYGHEKGRGQ</sequence>
<evidence type="ECO:0000313" key="2">
    <source>
        <dbReference type="EMBL" id="XBH07974.1"/>
    </source>
</evidence>
<feature type="compositionally biased region" description="Basic and acidic residues" evidence="1">
    <location>
        <begin position="20"/>
        <end position="31"/>
    </location>
</feature>
<proteinExistence type="predicted"/>
<dbReference type="AlphaFoldDB" id="A0AAU7CSH5"/>
<evidence type="ECO:0000256" key="1">
    <source>
        <dbReference type="SAM" id="MobiDB-lite"/>
    </source>
</evidence>
<feature type="region of interest" description="Disordered" evidence="1">
    <location>
        <begin position="1"/>
        <end position="34"/>
    </location>
</feature>
<dbReference type="EMBL" id="CP155447">
    <property type="protein sequence ID" value="XBH07974.1"/>
    <property type="molecule type" value="Genomic_DNA"/>
</dbReference>